<evidence type="ECO:0000256" key="1">
    <source>
        <dbReference type="ARBA" id="ARBA00005184"/>
    </source>
</evidence>
<evidence type="ECO:0000256" key="7">
    <source>
        <dbReference type="ARBA" id="ARBA00023157"/>
    </source>
</evidence>
<evidence type="ECO:0000256" key="3">
    <source>
        <dbReference type="ARBA" id="ARBA00007786"/>
    </source>
</evidence>
<dbReference type="Gene3D" id="2.160.20.10">
    <property type="entry name" value="Single-stranded right-handed beta-helix, Pectin lyase-like"/>
    <property type="match status" value="1"/>
</dbReference>
<evidence type="ECO:0000256" key="4">
    <source>
        <dbReference type="ARBA" id="ARBA00013229"/>
    </source>
</evidence>
<dbReference type="Gene3D" id="1.20.140.40">
    <property type="entry name" value="Invertase/pectin methylesterase inhibitor family protein"/>
    <property type="match status" value="1"/>
</dbReference>
<comment type="similarity">
    <text evidence="2">In the N-terminal section; belongs to the PMEI family.</text>
</comment>
<dbReference type="Pfam" id="PF04043">
    <property type="entry name" value="PMEI"/>
    <property type="match status" value="1"/>
</dbReference>
<dbReference type="UniPathway" id="UPA00545">
    <property type="reaction ID" value="UER00823"/>
</dbReference>
<reference evidence="12 13" key="1">
    <citation type="journal article" date="2020" name="Mol. Biol. Evol.">
        <title>Distinct Expression and Methylation Patterns for Genes with Different Fates following a Single Whole-Genome Duplication in Flowering Plants.</title>
        <authorList>
            <person name="Shi T."/>
            <person name="Rahmani R.S."/>
            <person name="Gugger P.F."/>
            <person name="Wang M."/>
            <person name="Li H."/>
            <person name="Zhang Y."/>
            <person name="Li Z."/>
            <person name="Wang Q."/>
            <person name="Van de Peer Y."/>
            <person name="Marchal K."/>
            <person name="Chen J."/>
        </authorList>
    </citation>
    <scope>NUCLEOTIDE SEQUENCE [LARGE SCALE GENOMIC DNA]</scope>
    <source>
        <tissue evidence="12">Leaf</tissue>
    </source>
</reference>
<feature type="domain" description="Pectinesterase inhibitor" evidence="11">
    <location>
        <begin position="48"/>
        <end position="201"/>
    </location>
</feature>
<comment type="catalytic activity">
    <reaction evidence="10">
        <text>[(1-&gt;4)-alpha-D-galacturonosyl methyl ester](n) + n H2O = [(1-&gt;4)-alpha-D-galacturonosyl](n) + n methanol + n H(+)</text>
        <dbReference type="Rhea" id="RHEA:22380"/>
        <dbReference type="Rhea" id="RHEA-COMP:14570"/>
        <dbReference type="Rhea" id="RHEA-COMP:14573"/>
        <dbReference type="ChEBI" id="CHEBI:15377"/>
        <dbReference type="ChEBI" id="CHEBI:15378"/>
        <dbReference type="ChEBI" id="CHEBI:17790"/>
        <dbReference type="ChEBI" id="CHEBI:140522"/>
        <dbReference type="ChEBI" id="CHEBI:140523"/>
        <dbReference type="EC" id="3.1.1.11"/>
    </reaction>
</comment>
<dbReference type="GO" id="GO:0045490">
    <property type="term" value="P:pectin catabolic process"/>
    <property type="evidence" value="ECO:0007669"/>
    <property type="project" value="UniProtKB-UniRule"/>
</dbReference>
<dbReference type="InterPro" id="IPR012334">
    <property type="entry name" value="Pectin_lyas_fold"/>
</dbReference>
<evidence type="ECO:0000256" key="6">
    <source>
        <dbReference type="ARBA" id="ARBA00023085"/>
    </source>
</evidence>
<dbReference type="CDD" id="cd15798">
    <property type="entry name" value="PMEI-like_3"/>
    <property type="match status" value="1"/>
</dbReference>
<dbReference type="SUPFAM" id="SSF101148">
    <property type="entry name" value="Plant invertase/pectin methylesterase inhibitor"/>
    <property type="match status" value="1"/>
</dbReference>
<evidence type="ECO:0000259" key="11">
    <source>
        <dbReference type="SMART" id="SM00856"/>
    </source>
</evidence>
<dbReference type="PROSITE" id="PS00503">
    <property type="entry name" value="PECTINESTERASE_2"/>
    <property type="match status" value="1"/>
</dbReference>
<dbReference type="FunFam" id="1.20.140.40:FF:000010">
    <property type="entry name" value="Pectinesterase"/>
    <property type="match status" value="1"/>
</dbReference>
<keyword evidence="5 10" id="KW-0378">Hydrolase</keyword>
<name>A0A822YPI5_NELNU</name>
<dbReference type="GO" id="GO:0030599">
    <property type="term" value="F:pectinesterase activity"/>
    <property type="evidence" value="ECO:0007669"/>
    <property type="project" value="UniProtKB-UniRule"/>
</dbReference>
<dbReference type="InterPro" id="IPR011050">
    <property type="entry name" value="Pectin_lyase_fold/virulence"/>
</dbReference>
<sequence length="538" mass="59665">MFYLKTITKVLLSLLLTLLTLLLILLSSVNPIKKEPKSIKIPPLHLHKHLQIAHSACEGTLYPELCVSTVSSFPDLASKTIPDIISATVQHTVNEVRTSASNCTGLRMKRRTLDPLQQMALDDCLELLDETVAELKSALSDLSPKNSPSRHYNDLGTLLSAAMTNEYTCLDGFVHSKGNVREEIKQGLYNISHSVSNSLAMLKKIPKSNRSSKAEVFPEYGRMVGGFPRWVSPRDRKLLQASTNTTKFDLVVAKDGSGNFTTISDAVAAAPNSTTTRFVIYIKAGAYFENVDVDKKKTMLMFVGDGIGKTVVKANRSVVDGWTTFRSATVAVVGNGFIARDMTFENSAGPNKHQAVALRSGSDLSAFYRCSFVGYQDTLYVHSLRQFYRDCDIYGTVDFIFGNAAVVFQNCNLYARRPNDNQKNIFTAQGRQDPNQNTDISILDSKVTAASDLIPVKSSFKTYLGRPWKEYSRTVFLRSFLDDLIDPAGWLEWSGDFALTTLYYGEYMNRGPGANTSSRVSWPGYRVINSSTEDLGFP</sequence>
<dbReference type="Proteomes" id="UP000607653">
    <property type="component" value="Unassembled WGS sequence"/>
</dbReference>
<comment type="pathway">
    <text evidence="1 10">Glycan metabolism; pectin degradation; 2-dehydro-3-deoxy-D-gluconate from pectin: step 1/5.</text>
</comment>
<dbReference type="AlphaFoldDB" id="A0A822YPI5"/>
<dbReference type="InterPro" id="IPR006501">
    <property type="entry name" value="Pectinesterase_inhib_dom"/>
</dbReference>
<evidence type="ECO:0000313" key="12">
    <source>
        <dbReference type="EMBL" id="DAD33249.1"/>
    </source>
</evidence>
<dbReference type="EMBL" id="DUZY01000003">
    <property type="protein sequence ID" value="DAD33249.1"/>
    <property type="molecule type" value="Genomic_DNA"/>
</dbReference>
<dbReference type="SUPFAM" id="SSF51126">
    <property type="entry name" value="Pectin lyase-like"/>
    <property type="match status" value="1"/>
</dbReference>
<keyword evidence="8" id="KW-0325">Glycoprotein</keyword>
<dbReference type="GO" id="GO:0004857">
    <property type="term" value="F:enzyme inhibitor activity"/>
    <property type="evidence" value="ECO:0007669"/>
    <property type="project" value="InterPro"/>
</dbReference>
<dbReference type="GO" id="GO:0042545">
    <property type="term" value="P:cell wall modification"/>
    <property type="evidence" value="ECO:0007669"/>
    <property type="project" value="UniProtKB-UniRule"/>
</dbReference>
<evidence type="ECO:0000256" key="9">
    <source>
        <dbReference type="PROSITE-ProRule" id="PRU10040"/>
    </source>
</evidence>
<dbReference type="InterPro" id="IPR035513">
    <property type="entry name" value="Invertase/methylesterase_inhib"/>
</dbReference>
<protein>
    <recommendedName>
        <fullName evidence="4 10">Pectinesterase</fullName>
        <ecNumber evidence="4 10">3.1.1.11</ecNumber>
    </recommendedName>
</protein>
<dbReference type="InterPro" id="IPR033131">
    <property type="entry name" value="Pectinesterase_Asp_AS"/>
</dbReference>
<evidence type="ECO:0000256" key="5">
    <source>
        <dbReference type="ARBA" id="ARBA00022801"/>
    </source>
</evidence>
<dbReference type="NCBIfam" id="TIGR01614">
    <property type="entry name" value="PME_inhib"/>
    <property type="match status" value="1"/>
</dbReference>
<dbReference type="Pfam" id="PF01095">
    <property type="entry name" value="Pectinesterase"/>
    <property type="match status" value="1"/>
</dbReference>
<feature type="active site" evidence="9">
    <location>
        <position position="398"/>
    </location>
</feature>
<keyword evidence="6 10" id="KW-0063">Aspartyl esterase</keyword>
<gene>
    <name evidence="12" type="ORF">HUJ06_012100</name>
</gene>
<keyword evidence="13" id="KW-1185">Reference proteome</keyword>
<dbReference type="FunFam" id="2.160.20.10:FF:000001">
    <property type="entry name" value="Pectinesterase"/>
    <property type="match status" value="1"/>
</dbReference>
<evidence type="ECO:0000256" key="2">
    <source>
        <dbReference type="ARBA" id="ARBA00006027"/>
    </source>
</evidence>
<proteinExistence type="inferred from homology"/>
<dbReference type="SMART" id="SM00856">
    <property type="entry name" value="PMEI"/>
    <property type="match status" value="1"/>
</dbReference>
<keyword evidence="7" id="KW-1015">Disulfide bond</keyword>
<comment type="similarity">
    <text evidence="3">In the C-terminal section; belongs to the pectinesterase family.</text>
</comment>
<evidence type="ECO:0000313" key="13">
    <source>
        <dbReference type="Proteomes" id="UP000607653"/>
    </source>
</evidence>
<organism evidence="12 13">
    <name type="scientific">Nelumbo nucifera</name>
    <name type="common">Sacred lotus</name>
    <dbReference type="NCBI Taxonomy" id="4432"/>
    <lineage>
        <taxon>Eukaryota</taxon>
        <taxon>Viridiplantae</taxon>
        <taxon>Streptophyta</taxon>
        <taxon>Embryophyta</taxon>
        <taxon>Tracheophyta</taxon>
        <taxon>Spermatophyta</taxon>
        <taxon>Magnoliopsida</taxon>
        <taxon>Proteales</taxon>
        <taxon>Nelumbonaceae</taxon>
        <taxon>Nelumbo</taxon>
    </lineage>
</organism>
<dbReference type="PANTHER" id="PTHR31707">
    <property type="entry name" value="PECTINESTERASE"/>
    <property type="match status" value="1"/>
</dbReference>
<comment type="caution">
    <text evidence="12">The sequence shown here is derived from an EMBL/GenBank/DDBJ whole genome shotgun (WGS) entry which is preliminary data.</text>
</comment>
<dbReference type="EC" id="3.1.1.11" evidence="4 10"/>
<dbReference type="InterPro" id="IPR000070">
    <property type="entry name" value="Pectinesterase_cat"/>
</dbReference>
<accession>A0A822YPI5</accession>
<evidence type="ECO:0000256" key="10">
    <source>
        <dbReference type="RuleBase" id="RU000589"/>
    </source>
</evidence>
<evidence type="ECO:0000256" key="8">
    <source>
        <dbReference type="ARBA" id="ARBA00023180"/>
    </source>
</evidence>